<gene>
    <name evidence="1" type="ORF">EI684_05130</name>
</gene>
<protein>
    <submittedName>
        <fullName evidence="1">Uncharacterized protein</fullName>
    </submittedName>
</protein>
<evidence type="ECO:0000313" key="2">
    <source>
        <dbReference type="Proteomes" id="UP000280307"/>
    </source>
</evidence>
<accession>A0A426U5P3</accession>
<comment type="caution">
    <text evidence="1">The sequence shown here is derived from an EMBL/GenBank/DDBJ whole genome shotgun (WGS) entry which is preliminary data.</text>
</comment>
<organism evidence="1 2">
    <name type="scientific">Candidatus Viridilinea halotolerans</name>
    <dbReference type="NCBI Taxonomy" id="2491704"/>
    <lineage>
        <taxon>Bacteria</taxon>
        <taxon>Bacillati</taxon>
        <taxon>Chloroflexota</taxon>
        <taxon>Chloroflexia</taxon>
        <taxon>Chloroflexales</taxon>
        <taxon>Chloroflexineae</taxon>
        <taxon>Oscillochloridaceae</taxon>
        <taxon>Candidatus Viridilinea</taxon>
    </lineage>
</organism>
<dbReference type="AlphaFoldDB" id="A0A426U5P3"/>
<dbReference type="EMBL" id="RSAS01000200">
    <property type="protein sequence ID" value="RRR75287.1"/>
    <property type="molecule type" value="Genomic_DNA"/>
</dbReference>
<reference evidence="1 2" key="1">
    <citation type="submission" date="2018-12" db="EMBL/GenBank/DDBJ databases">
        <title>Genome Sequence of Candidatus Viridilinea halotolerans isolated from saline sulfide-rich spring.</title>
        <authorList>
            <person name="Grouzdev D.S."/>
            <person name="Burganskaya E.I."/>
            <person name="Krutkina M.S."/>
            <person name="Sukhacheva M.V."/>
            <person name="Gorlenko V.M."/>
        </authorList>
    </citation>
    <scope>NUCLEOTIDE SEQUENCE [LARGE SCALE GENOMIC DNA]</scope>
    <source>
        <strain evidence="1">Chok-6</strain>
    </source>
</reference>
<sequence length="124" mass="12708">MTIHLHLKTRAGRAATHAAIERVLATLASATAARAEAEAPHATGFLASTVTAIAPNTPEHPAETVQTVAGARHVGAGPAAGPREAFVHVAASYALFVELRDPFLLPALYESVAALATLLADEGL</sequence>
<dbReference type="Proteomes" id="UP000280307">
    <property type="component" value="Unassembled WGS sequence"/>
</dbReference>
<proteinExistence type="predicted"/>
<name>A0A426U5P3_9CHLR</name>
<evidence type="ECO:0000313" key="1">
    <source>
        <dbReference type="EMBL" id="RRR75287.1"/>
    </source>
</evidence>